<comment type="caution">
    <text evidence="1">The sequence shown here is derived from an EMBL/GenBank/DDBJ whole genome shotgun (WGS) entry which is preliminary data.</text>
</comment>
<protein>
    <submittedName>
        <fullName evidence="1">Uncharacterized protein</fullName>
    </submittedName>
</protein>
<dbReference type="EMBL" id="CAKMRJ010003334">
    <property type="protein sequence ID" value="CAH1433349.1"/>
    <property type="molecule type" value="Genomic_DNA"/>
</dbReference>
<gene>
    <name evidence="1" type="ORF">LVIROSA_LOCUS19944</name>
</gene>
<keyword evidence="2" id="KW-1185">Reference proteome</keyword>
<dbReference type="Proteomes" id="UP001157418">
    <property type="component" value="Unassembled WGS sequence"/>
</dbReference>
<name>A0AAU9N5A5_9ASTR</name>
<dbReference type="AlphaFoldDB" id="A0AAU9N5A5"/>
<organism evidence="1 2">
    <name type="scientific">Lactuca virosa</name>
    <dbReference type="NCBI Taxonomy" id="75947"/>
    <lineage>
        <taxon>Eukaryota</taxon>
        <taxon>Viridiplantae</taxon>
        <taxon>Streptophyta</taxon>
        <taxon>Embryophyta</taxon>
        <taxon>Tracheophyta</taxon>
        <taxon>Spermatophyta</taxon>
        <taxon>Magnoliopsida</taxon>
        <taxon>eudicotyledons</taxon>
        <taxon>Gunneridae</taxon>
        <taxon>Pentapetalae</taxon>
        <taxon>asterids</taxon>
        <taxon>campanulids</taxon>
        <taxon>Asterales</taxon>
        <taxon>Asteraceae</taxon>
        <taxon>Cichorioideae</taxon>
        <taxon>Cichorieae</taxon>
        <taxon>Lactucinae</taxon>
        <taxon>Lactuca</taxon>
    </lineage>
</organism>
<reference evidence="1 2" key="1">
    <citation type="submission" date="2022-01" db="EMBL/GenBank/DDBJ databases">
        <authorList>
            <person name="Xiong W."/>
            <person name="Schranz E."/>
        </authorList>
    </citation>
    <scope>NUCLEOTIDE SEQUENCE [LARGE SCALE GENOMIC DNA]</scope>
</reference>
<evidence type="ECO:0000313" key="1">
    <source>
        <dbReference type="EMBL" id="CAH1433349.1"/>
    </source>
</evidence>
<sequence length="311" mass="33429">MGSLMSGLTVGVSFVQRDYWAQVAGTVGLCGGVWKTTSCSPAIWLSVGVWKTTGCPPAIWFSGGGCEKVDVALTSSTIGGVVLLDITVNWGICIGVLCADTAAEEVFPPMAGCCGSLVGAKTTGCSHAIWLSDGVWNTTGYLHAIWFSVGGCEKVGVVLTFSTVGNVVLLDITVNLGVCIGVLCVHTAAEEVCPRTSSSCGEVVGAVISAAAEDQKIRRRSMSHHLAPSRIRASSKSLSWFQARSCLDLFRFVVLQLRFFSDLFISSTTWFRSVWLWPRSVQIRLDLAKIFSDLLNHRLDLKIYSIFSSDL</sequence>
<evidence type="ECO:0000313" key="2">
    <source>
        <dbReference type="Proteomes" id="UP001157418"/>
    </source>
</evidence>
<accession>A0AAU9N5A5</accession>
<proteinExistence type="predicted"/>